<evidence type="ECO:0000313" key="2">
    <source>
        <dbReference type="Proteomes" id="UP000076407"/>
    </source>
</evidence>
<evidence type="ECO:0008006" key="3">
    <source>
        <dbReference type="Google" id="ProtNLM"/>
    </source>
</evidence>
<dbReference type="VEuPathDB" id="VectorBase:AQUA008848"/>
<name>A0A182XG88_ANOQN</name>
<dbReference type="Pfam" id="PF03564">
    <property type="entry name" value="DUF1759"/>
    <property type="match status" value="1"/>
</dbReference>
<evidence type="ECO:0000313" key="1">
    <source>
        <dbReference type="EnsemblMetazoa" id="AQUA008848-PA"/>
    </source>
</evidence>
<accession>A0A182XG88</accession>
<dbReference type="AlphaFoldDB" id="A0A182XG88"/>
<dbReference type="InterPro" id="IPR005312">
    <property type="entry name" value="DUF1759"/>
</dbReference>
<proteinExistence type="predicted"/>
<dbReference type="STRING" id="34691.A0A182XG88"/>
<reference evidence="1" key="1">
    <citation type="submission" date="2020-05" db="UniProtKB">
        <authorList>
            <consortium name="EnsemblMetazoa"/>
        </authorList>
    </citation>
    <scope>IDENTIFICATION</scope>
    <source>
        <strain evidence="1">SANGQUA</strain>
    </source>
</reference>
<organism evidence="1 2">
    <name type="scientific">Anopheles quadriannulatus</name>
    <name type="common">Mosquito</name>
    <dbReference type="NCBI Taxonomy" id="34691"/>
    <lineage>
        <taxon>Eukaryota</taxon>
        <taxon>Metazoa</taxon>
        <taxon>Ecdysozoa</taxon>
        <taxon>Arthropoda</taxon>
        <taxon>Hexapoda</taxon>
        <taxon>Insecta</taxon>
        <taxon>Pterygota</taxon>
        <taxon>Neoptera</taxon>
        <taxon>Endopterygota</taxon>
        <taxon>Diptera</taxon>
        <taxon>Nematocera</taxon>
        <taxon>Culicoidea</taxon>
        <taxon>Culicidae</taxon>
        <taxon>Anophelinae</taxon>
        <taxon>Anopheles</taxon>
    </lineage>
</organism>
<dbReference type="EnsemblMetazoa" id="AQUA008848-RA">
    <property type="protein sequence ID" value="AQUA008848-PA"/>
    <property type="gene ID" value="AQUA008848"/>
</dbReference>
<dbReference type="Proteomes" id="UP000076407">
    <property type="component" value="Unassembled WGS sequence"/>
</dbReference>
<keyword evidence="2" id="KW-1185">Reference proteome</keyword>
<protein>
    <recommendedName>
        <fullName evidence="3">Peptidase aspartic putative domain-containing protein</fullName>
    </recommendedName>
</protein>
<dbReference type="PANTHER" id="PTHR47331">
    <property type="entry name" value="PHD-TYPE DOMAIN-CONTAINING PROTEIN"/>
    <property type="match status" value="1"/>
</dbReference>
<sequence>MGAVKLIFKDIVGKSSEDSRIKLNHLEKALSGEAAKVIDEKTINDGNYERAWQLLSERYDNKRRMVDLHISGLLNLKKVNEESYVGLRGLVESVESHVENLKYLGEKFTGLSCAMVIHLIANALDIETKKLWEASVPTNELPDFAMDVTCFVYREITGRIPSVYFDTSKWNLPDKSMLADPYFNNPSCVDILLGMDCLSEIMVSGSVKLAKTLPMMTDTHFGWAIGGRVVELHKAR</sequence>